<evidence type="ECO:0000256" key="2">
    <source>
        <dbReference type="ARBA" id="ARBA00045899"/>
    </source>
</evidence>
<dbReference type="PANTHER" id="PTHR11740">
    <property type="entry name" value="CASEIN KINASE II SUBUNIT BETA"/>
    <property type="match status" value="1"/>
</dbReference>
<evidence type="ECO:0000313" key="5">
    <source>
        <dbReference type="EMBL" id="KAG7561850.1"/>
    </source>
</evidence>
<dbReference type="PRINTS" id="PR00472">
    <property type="entry name" value="CASNKINASEII"/>
</dbReference>
<proteinExistence type="inferred from homology"/>
<gene>
    <name evidence="5" type="ORF">FFLO_02667</name>
</gene>
<dbReference type="GO" id="GO:0019887">
    <property type="term" value="F:protein kinase regulator activity"/>
    <property type="evidence" value="ECO:0007669"/>
    <property type="project" value="InterPro"/>
</dbReference>
<dbReference type="InterPro" id="IPR016149">
    <property type="entry name" value="Casein_kin_II_reg-sub_N"/>
</dbReference>
<sequence>MDPNIDAMSQDADMMEEEPEYASSSQGSSSQTSTLTWINWFISLPGHDYYCEVDEDYIEDDFNLTGLQSQVPFWKEALEMVLDVEPEEDTLTIPDVSIIESSAELLYGLVHQRFILTKAGLQAMADRFEQSAFGICPRVYCQGQPVIPCGRVDTPGIDTVKLFCPNCQDIYGPMSTKYSGVDGAFFGTTFPTLFFQTYPAFLSMPFKGFPPPLPSPTSTSATSAQTPSSSASTPSKADANTNPSPIGPPEPQTNPDPYGGQKLPSSGQYVPRIYGFKVSERARSGPRMAWLRNRPDEYDDLAKVDWRGRWLGSRAQAEEGRGGSVVIEKTGESGALFEEDEVLVKSDNEEEEEEEQ</sequence>
<dbReference type="GO" id="GO:0005956">
    <property type="term" value="C:protein kinase CK2 complex"/>
    <property type="evidence" value="ECO:0007669"/>
    <property type="project" value="UniProtKB-UniRule"/>
</dbReference>
<dbReference type="AlphaFoldDB" id="A0A8K0JP35"/>
<evidence type="ECO:0000256" key="3">
    <source>
        <dbReference type="RuleBase" id="RU361268"/>
    </source>
</evidence>
<comment type="function">
    <text evidence="2 3">Regulatory subunit of casein kinase II/CK2. As part of the kinase complex regulates the basal catalytic activity of the alpha subunit a constitutively active serine/threonine-protein kinase that phosphorylates a large number of substrates containing acidic residues C-terminal to the phosphorylated serine or threonine.</text>
</comment>
<reference evidence="5" key="1">
    <citation type="submission" date="2020-04" db="EMBL/GenBank/DDBJ databases">
        <title>Analysis of mating type loci in Filobasidium floriforme.</title>
        <authorList>
            <person name="Nowrousian M."/>
        </authorList>
    </citation>
    <scope>NUCLEOTIDE SEQUENCE</scope>
    <source>
        <strain evidence="5">CBS 6242</strain>
    </source>
</reference>
<dbReference type="InterPro" id="IPR035991">
    <property type="entry name" value="Casein_kinase_II_beta-like"/>
</dbReference>
<evidence type="ECO:0000256" key="4">
    <source>
        <dbReference type="SAM" id="MobiDB-lite"/>
    </source>
</evidence>
<dbReference type="PROSITE" id="PS01101">
    <property type="entry name" value="CK2_BETA"/>
    <property type="match status" value="1"/>
</dbReference>
<dbReference type="GO" id="GO:0034456">
    <property type="term" value="C:UTP-C complex"/>
    <property type="evidence" value="ECO:0007669"/>
    <property type="project" value="TreeGrafter"/>
</dbReference>
<dbReference type="SMART" id="SM01085">
    <property type="entry name" value="CK_II_beta"/>
    <property type="match status" value="1"/>
</dbReference>
<dbReference type="Pfam" id="PF01214">
    <property type="entry name" value="CK_II_beta"/>
    <property type="match status" value="1"/>
</dbReference>
<evidence type="ECO:0000256" key="1">
    <source>
        <dbReference type="ARBA" id="ARBA00006941"/>
    </source>
</evidence>
<dbReference type="Gene3D" id="1.10.1820.10">
    <property type="entry name" value="protein kinase ck2 holoenzyme, chain C, domain 1"/>
    <property type="match status" value="1"/>
</dbReference>
<dbReference type="SUPFAM" id="SSF57798">
    <property type="entry name" value="Casein kinase II beta subunit"/>
    <property type="match status" value="1"/>
</dbReference>
<protein>
    <recommendedName>
        <fullName evidence="3">Casein kinase II subunit beta</fullName>
        <shortName evidence="3">CK II beta</shortName>
    </recommendedName>
</protein>
<dbReference type="GO" id="GO:0006359">
    <property type="term" value="P:regulation of transcription by RNA polymerase III"/>
    <property type="evidence" value="ECO:0007669"/>
    <property type="project" value="TreeGrafter"/>
</dbReference>
<feature type="compositionally biased region" description="Pro residues" evidence="4">
    <location>
        <begin position="245"/>
        <end position="254"/>
    </location>
</feature>
<dbReference type="PANTHER" id="PTHR11740:SF0">
    <property type="entry name" value="CASEIN KINASE II SUBUNIT BETA"/>
    <property type="match status" value="1"/>
</dbReference>
<evidence type="ECO:0000313" key="6">
    <source>
        <dbReference type="Proteomes" id="UP000812966"/>
    </source>
</evidence>
<dbReference type="Gene3D" id="2.20.25.20">
    <property type="match status" value="1"/>
</dbReference>
<feature type="compositionally biased region" description="Low complexity" evidence="4">
    <location>
        <begin position="216"/>
        <end position="235"/>
    </location>
</feature>
<dbReference type="FunFam" id="1.10.1820.10:FF:000005">
    <property type="entry name" value="Casein kinase II subunit beta"/>
    <property type="match status" value="1"/>
</dbReference>
<keyword evidence="6" id="KW-1185">Reference proteome</keyword>
<organism evidence="5 6">
    <name type="scientific">Filobasidium floriforme</name>
    <dbReference type="NCBI Taxonomy" id="5210"/>
    <lineage>
        <taxon>Eukaryota</taxon>
        <taxon>Fungi</taxon>
        <taxon>Dikarya</taxon>
        <taxon>Basidiomycota</taxon>
        <taxon>Agaricomycotina</taxon>
        <taxon>Tremellomycetes</taxon>
        <taxon>Filobasidiales</taxon>
        <taxon>Filobasidiaceae</taxon>
        <taxon>Filobasidium</taxon>
    </lineage>
</organism>
<dbReference type="EMBL" id="JABELV010000044">
    <property type="protein sequence ID" value="KAG7561850.1"/>
    <property type="molecule type" value="Genomic_DNA"/>
</dbReference>
<dbReference type="InterPro" id="IPR000704">
    <property type="entry name" value="Casein_kinase_II_reg-sub"/>
</dbReference>
<comment type="subunit">
    <text evidence="3">Tetramer of two alpha and two beta subunits.</text>
</comment>
<name>A0A8K0JP35_9TREE</name>
<dbReference type="Proteomes" id="UP000812966">
    <property type="component" value="Unassembled WGS sequence"/>
</dbReference>
<accession>A0A8K0JP35</accession>
<comment type="similarity">
    <text evidence="1 3">Belongs to the casein kinase 2 subunit beta family.</text>
</comment>
<dbReference type="GO" id="GO:0005737">
    <property type="term" value="C:cytoplasm"/>
    <property type="evidence" value="ECO:0007669"/>
    <property type="project" value="TreeGrafter"/>
</dbReference>
<feature type="region of interest" description="Disordered" evidence="4">
    <location>
        <begin position="314"/>
        <end position="335"/>
    </location>
</feature>
<dbReference type="FunFam" id="2.20.25.20:FF:000001">
    <property type="entry name" value="Casein kinase II subunit beta"/>
    <property type="match status" value="1"/>
</dbReference>
<comment type="caution">
    <text evidence="5">The sequence shown here is derived from an EMBL/GenBank/DDBJ whole genome shotgun (WGS) entry which is preliminary data.</text>
</comment>
<feature type="region of interest" description="Disordered" evidence="4">
    <location>
        <begin position="213"/>
        <end position="267"/>
    </location>
</feature>